<reference evidence="1 2" key="1">
    <citation type="journal article" date="2019" name="Sci. Rep.">
        <title>Orb-weaving spider Araneus ventricosus genome elucidates the spidroin gene catalogue.</title>
        <authorList>
            <person name="Kono N."/>
            <person name="Nakamura H."/>
            <person name="Ohtoshi R."/>
            <person name="Moran D.A.P."/>
            <person name="Shinohara A."/>
            <person name="Yoshida Y."/>
            <person name="Fujiwara M."/>
            <person name="Mori M."/>
            <person name="Tomita M."/>
            <person name="Arakawa K."/>
        </authorList>
    </citation>
    <scope>NUCLEOTIDE SEQUENCE [LARGE SCALE GENOMIC DNA]</scope>
</reference>
<comment type="caution">
    <text evidence="1">The sequence shown here is derived from an EMBL/GenBank/DDBJ whole genome shotgun (WGS) entry which is preliminary data.</text>
</comment>
<evidence type="ECO:0000313" key="1">
    <source>
        <dbReference type="EMBL" id="GBN10013.1"/>
    </source>
</evidence>
<proteinExistence type="predicted"/>
<accession>A0A4Y2L860</accession>
<gene>
    <name evidence="1" type="ORF">AVEN_211181_1</name>
</gene>
<keyword evidence="2" id="KW-1185">Reference proteome</keyword>
<organism evidence="1 2">
    <name type="scientific">Araneus ventricosus</name>
    <name type="common">Orbweaver spider</name>
    <name type="synonym">Epeira ventricosa</name>
    <dbReference type="NCBI Taxonomy" id="182803"/>
    <lineage>
        <taxon>Eukaryota</taxon>
        <taxon>Metazoa</taxon>
        <taxon>Ecdysozoa</taxon>
        <taxon>Arthropoda</taxon>
        <taxon>Chelicerata</taxon>
        <taxon>Arachnida</taxon>
        <taxon>Araneae</taxon>
        <taxon>Araneomorphae</taxon>
        <taxon>Entelegynae</taxon>
        <taxon>Araneoidea</taxon>
        <taxon>Araneidae</taxon>
        <taxon>Araneus</taxon>
    </lineage>
</organism>
<evidence type="ECO:0000313" key="2">
    <source>
        <dbReference type="Proteomes" id="UP000499080"/>
    </source>
</evidence>
<dbReference type="EMBL" id="BGPR01005418">
    <property type="protein sequence ID" value="GBN10013.1"/>
    <property type="molecule type" value="Genomic_DNA"/>
</dbReference>
<dbReference type="Proteomes" id="UP000499080">
    <property type="component" value="Unassembled WGS sequence"/>
</dbReference>
<sequence>MIGEDLQKFSASRVMRTITIGRVPISNLPKIVRPICVLAPICSLRLGWFLKVFLQEKHKCGTIPLKVLQEDHLPFYIRTQVSTSGARCSMVAEDITLPFFCESWTYGLG</sequence>
<name>A0A4Y2L860_ARAVE</name>
<dbReference type="AlphaFoldDB" id="A0A4Y2L860"/>
<protein>
    <submittedName>
        <fullName evidence="1">Uncharacterized protein</fullName>
    </submittedName>
</protein>